<keyword evidence="4 8" id="KW-1133">Transmembrane helix</keyword>
<evidence type="ECO:0000313" key="10">
    <source>
        <dbReference type="EMBL" id="MCM2579430.1"/>
    </source>
</evidence>
<dbReference type="InterPro" id="IPR028325">
    <property type="entry name" value="VG_K_chnl"/>
</dbReference>
<dbReference type="Pfam" id="PF07885">
    <property type="entry name" value="Ion_trans_2"/>
    <property type="match status" value="1"/>
</dbReference>
<keyword evidence="3 8" id="KW-0812">Transmembrane</keyword>
<evidence type="ECO:0000256" key="1">
    <source>
        <dbReference type="ARBA" id="ARBA00004141"/>
    </source>
</evidence>
<evidence type="ECO:0000256" key="2">
    <source>
        <dbReference type="ARBA" id="ARBA00022448"/>
    </source>
</evidence>
<proteinExistence type="predicted"/>
<dbReference type="PANTHER" id="PTHR11537:SF254">
    <property type="entry name" value="POTASSIUM VOLTAGE-GATED CHANNEL PROTEIN SHAB"/>
    <property type="match status" value="1"/>
</dbReference>
<sequence>MRGDSAIAEWERYCQVPLLVASLLYLAAYTVHVLVPEVSPGWHEFWLTITFGTWAAFIIDYAVRLGLSPSRWVYARKHWLDLLVVLLPLLRPLRMVQVYAAAQLRRPHPRLSLEGQVMALTLLTALLLGYSGSLAVYRVEQGAPGASILTFGDAVWWACVTLSTTGYGDVVPVTWRGRVLAVLMMAVGVALIGAVVGVFSSWLVQSFREKTQEARRRSED</sequence>
<evidence type="ECO:0000256" key="7">
    <source>
        <dbReference type="ARBA" id="ARBA00023303"/>
    </source>
</evidence>
<feature type="transmembrane region" description="Helical" evidence="8">
    <location>
        <begin position="117"/>
        <end position="136"/>
    </location>
</feature>
<evidence type="ECO:0000256" key="6">
    <source>
        <dbReference type="ARBA" id="ARBA00023136"/>
    </source>
</evidence>
<feature type="transmembrane region" description="Helical" evidence="8">
    <location>
        <begin position="179"/>
        <end position="204"/>
    </location>
</feature>
<dbReference type="SUPFAM" id="SSF81324">
    <property type="entry name" value="Voltage-gated potassium channels"/>
    <property type="match status" value="1"/>
</dbReference>
<dbReference type="InterPro" id="IPR013099">
    <property type="entry name" value="K_chnl_dom"/>
</dbReference>
<evidence type="ECO:0000256" key="4">
    <source>
        <dbReference type="ARBA" id="ARBA00022989"/>
    </source>
</evidence>
<dbReference type="InterPro" id="IPR027359">
    <property type="entry name" value="Volt_channel_dom_sf"/>
</dbReference>
<feature type="transmembrane region" description="Helical" evidence="8">
    <location>
        <begin position="12"/>
        <end position="33"/>
    </location>
</feature>
<feature type="domain" description="Potassium channel" evidence="9">
    <location>
        <begin position="134"/>
        <end position="204"/>
    </location>
</feature>
<evidence type="ECO:0000313" key="11">
    <source>
        <dbReference type="Proteomes" id="UP001167160"/>
    </source>
</evidence>
<accession>A0ABT0XA73</accession>
<keyword evidence="7 10" id="KW-0407">Ion channel</keyword>
<gene>
    <name evidence="10" type="ORF">M1E25_19125</name>
</gene>
<reference evidence="10" key="1">
    <citation type="journal article" date="2023" name="Int. J. Syst. Evol. Microbiol.">
        <title>Streptomyces meridianus sp. nov. isolated from brackish water of the Tagus estuary in Alcochete, Portugal.</title>
        <authorList>
            <person name="Santos J.D.N."/>
            <person name="Klimek D."/>
            <person name="Calusinska M."/>
            <person name="Lobo Da Cunha A."/>
            <person name="Catita J."/>
            <person name="Goncalves H."/>
            <person name="Gonzalez I."/>
            <person name="Reyes F."/>
            <person name="Lage O.M."/>
        </authorList>
    </citation>
    <scope>NUCLEOTIDE SEQUENCE</scope>
    <source>
        <strain evidence="10">MTZ3.1</strain>
    </source>
</reference>
<dbReference type="RefSeq" id="WP_251417241.1">
    <property type="nucleotide sequence ID" value="NZ_JAMQGM010000041.1"/>
</dbReference>
<evidence type="ECO:0000256" key="8">
    <source>
        <dbReference type="SAM" id="Phobius"/>
    </source>
</evidence>
<organism evidence="10 11">
    <name type="scientific">Streptomyces meridianus</name>
    <dbReference type="NCBI Taxonomy" id="2938945"/>
    <lineage>
        <taxon>Bacteria</taxon>
        <taxon>Bacillati</taxon>
        <taxon>Actinomycetota</taxon>
        <taxon>Actinomycetes</taxon>
        <taxon>Kitasatosporales</taxon>
        <taxon>Streptomycetaceae</taxon>
        <taxon>Streptomyces</taxon>
    </lineage>
</organism>
<comment type="caution">
    <text evidence="10">The sequence shown here is derived from an EMBL/GenBank/DDBJ whole genome shotgun (WGS) entry which is preliminary data.</text>
</comment>
<dbReference type="Gene3D" id="1.20.5.110">
    <property type="match status" value="1"/>
</dbReference>
<dbReference type="Gene3D" id="1.20.120.350">
    <property type="entry name" value="Voltage-gated potassium channels. Chain C"/>
    <property type="match status" value="1"/>
</dbReference>
<evidence type="ECO:0000259" key="9">
    <source>
        <dbReference type="Pfam" id="PF07885"/>
    </source>
</evidence>
<dbReference type="Gene3D" id="1.10.287.70">
    <property type="match status" value="1"/>
</dbReference>
<dbReference type="EMBL" id="JAMQGM010000041">
    <property type="protein sequence ID" value="MCM2579430.1"/>
    <property type="molecule type" value="Genomic_DNA"/>
</dbReference>
<keyword evidence="6 8" id="KW-0472">Membrane</keyword>
<comment type="subcellular location">
    <subcellularLocation>
        <location evidence="1">Membrane</location>
        <topology evidence="1">Multi-pass membrane protein</topology>
    </subcellularLocation>
</comment>
<feature type="transmembrane region" description="Helical" evidence="8">
    <location>
        <begin position="45"/>
        <end position="67"/>
    </location>
</feature>
<keyword evidence="5" id="KW-0406">Ion transport</keyword>
<name>A0ABT0XA73_9ACTN</name>
<evidence type="ECO:0000256" key="5">
    <source>
        <dbReference type="ARBA" id="ARBA00023065"/>
    </source>
</evidence>
<dbReference type="GO" id="GO:0034220">
    <property type="term" value="P:monoatomic ion transmembrane transport"/>
    <property type="evidence" value="ECO:0007669"/>
    <property type="project" value="UniProtKB-KW"/>
</dbReference>
<feature type="transmembrane region" description="Helical" evidence="8">
    <location>
        <begin position="79"/>
        <end position="97"/>
    </location>
</feature>
<feature type="transmembrane region" description="Helical" evidence="8">
    <location>
        <begin position="148"/>
        <end position="167"/>
    </location>
</feature>
<protein>
    <submittedName>
        <fullName evidence="10">Potassium channel family protein</fullName>
    </submittedName>
</protein>
<keyword evidence="11" id="KW-1185">Reference proteome</keyword>
<evidence type="ECO:0000256" key="3">
    <source>
        <dbReference type="ARBA" id="ARBA00022692"/>
    </source>
</evidence>
<dbReference type="Proteomes" id="UP001167160">
    <property type="component" value="Unassembled WGS sequence"/>
</dbReference>
<keyword evidence="2" id="KW-0813">Transport</keyword>
<dbReference type="PANTHER" id="PTHR11537">
    <property type="entry name" value="VOLTAGE-GATED POTASSIUM CHANNEL"/>
    <property type="match status" value="1"/>
</dbReference>